<keyword evidence="4" id="KW-1185">Reference proteome</keyword>
<evidence type="ECO:0000256" key="2">
    <source>
        <dbReference type="ARBA" id="ARBA00022803"/>
    </source>
</evidence>
<keyword evidence="2" id="KW-0802">TPR repeat</keyword>
<dbReference type="Proteomes" id="UP000631421">
    <property type="component" value="Unassembled WGS sequence"/>
</dbReference>
<evidence type="ECO:0000313" key="3">
    <source>
        <dbReference type="EMBL" id="MBD2150779.1"/>
    </source>
</evidence>
<dbReference type="EMBL" id="JACJPY010000033">
    <property type="protein sequence ID" value="MBD2150779.1"/>
    <property type="molecule type" value="Genomic_DNA"/>
</dbReference>
<dbReference type="PANTHER" id="PTHR45641:SF19">
    <property type="entry name" value="NEPHROCYSTIN-3"/>
    <property type="match status" value="1"/>
</dbReference>
<dbReference type="Pfam" id="PF13176">
    <property type="entry name" value="TPR_7"/>
    <property type="match status" value="1"/>
</dbReference>
<dbReference type="AlphaFoldDB" id="A0A926UTJ7"/>
<sequence>MSNLIVLNEENANTYDRLVVSLEAGLGTLQILIAVCDNSALKKEVISRYEAELEAQGVRVYRLALNLEEPSLLQALIDGKIEFNQQAIATALGAEKLSNLGASNREKLDSFLGYLQWTREALRGYPLPMVLWLPSALLVEIVKRAPDFWSWRGGVFNFGFAKFDFSKVQISYNRDFMLAQSDTSQRSSSVLSVRQLEDSLAEALTTWGEDSANIEPIYAQLGKLYADRVLDGKTDDRERETVLAETYLKRAIDIQKTYKRRSDLIHSLNSLAYMYKFLGYWDKAESLYKESLDELREEPYNKERIAFIWGVLGDIERNRGNWDAAESLYRQSLQLSTELGGLDLIAEGNFDFALLEKQRGNLTLAKQYYNKAKTIYQQLGAIKDLEFIEKEWNLIEQSES</sequence>
<accession>A0A926UTJ7</accession>
<organism evidence="3 4">
    <name type="scientific">Pseudanabaena cinerea FACHB-1277</name>
    <dbReference type="NCBI Taxonomy" id="2949581"/>
    <lineage>
        <taxon>Bacteria</taxon>
        <taxon>Bacillati</taxon>
        <taxon>Cyanobacteriota</taxon>
        <taxon>Cyanophyceae</taxon>
        <taxon>Pseudanabaenales</taxon>
        <taxon>Pseudanabaenaceae</taxon>
        <taxon>Pseudanabaena</taxon>
        <taxon>Pseudanabaena cinerea</taxon>
    </lineage>
</organism>
<dbReference type="InterPro" id="IPR019734">
    <property type="entry name" value="TPR_rpt"/>
</dbReference>
<protein>
    <submittedName>
        <fullName evidence="3">Tetratricopeptide repeat protein</fullName>
    </submittedName>
</protein>
<evidence type="ECO:0000256" key="1">
    <source>
        <dbReference type="ARBA" id="ARBA00022737"/>
    </source>
</evidence>
<dbReference type="Pfam" id="PF13424">
    <property type="entry name" value="TPR_12"/>
    <property type="match status" value="1"/>
</dbReference>
<dbReference type="InterPro" id="IPR011990">
    <property type="entry name" value="TPR-like_helical_dom_sf"/>
</dbReference>
<reference evidence="3" key="1">
    <citation type="journal article" date="2015" name="ISME J.">
        <title>Draft Genome Sequence of Streptomyces incarnatus NRRL8089, which Produces the Nucleoside Antibiotic Sinefungin.</title>
        <authorList>
            <person name="Oshima K."/>
            <person name="Hattori M."/>
            <person name="Shimizu H."/>
            <person name="Fukuda K."/>
            <person name="Nemoto M."/>
            <person name="Inagaki K."/>
            <person name="Tamura T."/>
        </authorList>
    </citation>
    <scope>NUCLEOTIDE SEQUENCE</scope>
    <source>
        <strain evidence="3">FACHB-1277</strain>
    </source>
</reference>
<dbReference type="SUPFAM" id="SSF48452">
    <property type="entry name" value="TPR-like"/>
    <property type="match status" value="1"/>
</dbReference>
<proteinExistence type="predicted"/>
<dbReference type="Gene3D" id="1.25.40.10">
    <property type="entry name" value="Tetratricopeptide repeat domain"/>
    <property type="match status" value="1"/>
</dbReference>
<evidence type="ECO:0000313" key="4">
    <source>
        <dbReference type="Proteomes" id="UP000631421"/>
    </source>
</evidence>
<name>A0A926UTJ7_9CYAN</name>
<gene>
    <name evidence="3" type="ORF">H6F44_11700</name>
</gene>
<reference evidence="3" key="2">
    <citation type="submission" date="2020-08" db="EMBL/GenBank/DDBJ databases">
        <authorList>
            <person name="Chen M."/>
            <person name="Teng W."/>
            <person name="Zhao L."/>
            <person name="Hu C."/>
            <person name="Zhou Y."/>
            <person name="Han B."/>
            <person name="Song L."/>
            <person name="Shu W."/>
        </authorList>
    </citation>
    <scope>NUCLEOTIDE SEQUENCE</scope>
    <source>
        <strain evidence="3">FACHB-1277</strain>
    </source>
</reference>
<comment type="caution">
    <text evidence="3">The sequence shown here is derived from an EMBL/GenBank/DDBJ whole genome shotgun (WGS) entry which is preliminary data.</text>
</comment>
<keyword evidence="1" id="KW-0677">Repeat</keyword>
<dbReference type="PANTHER" id="PTHR45641">
    <property type="entry name" value="TETRATRICOPEPTIDE REPEAT PROTEIN (AFU_ORTHOLOGUE AFUA_6G03870)"/>
    <property type="match status" value="1"/>
</dbReference>
<dbReference type="RefSeq" id="WP_190351141.1">
    <property type="nucleotide sequence ID" value="NZ_JACJPY010000033.1"/>
</dbReference>
<dbReference type="SMART" id="SM00028">
    <property type="entry name" value="TPR"/>
    <property type="match status" value="3"/>
</dbReference>